<keyword evidence="1" id="KW-0472">Membrane</keyword>
<organism evidence="3 4">
    <name type="scientific">Arenibacter certesii</name>
    <dbReference type="NCBI Taxonomy" id="228955"/>
    <lineage>
        <taxon>Bacteria</taxon>
        <taxon>Pseudomonadati</taxon>
        <taxon>Bacteroidota</taxon>
        <taxon>Flavobacteriia</taxon>
        <taxon>Flavobacteriales</taxon>
        <taxon>Flavobacteriaceae</taxon>
        <taxon>Arenibacter</taxon>
    </lineage>
</organism>
<name>A0A918MS00_9FLAO</name>
<dbReference type="InterPro" id="IPR021994">
    <property type="entry name" value="DUF3592"/>
</dbReference>
<sequence>MLFLVGKGGYNLYETYNILTHNDRYQWEQVEGDIVEVVLNKRPDPDLSEEMAMVFPIKRCIVKYAYNHNGETYTNASIGLNSNKHYDSSFHNDLYVKLEDKKKVIVYYNPNNPAQSALVKYDVDLSNMEQGIVMLIFPLLFGYWMFVYKIYPDNYVLDKITVVA</sequence>
<feature type="transmembrane region" description="Helical" evidence="1">
    <location>
        <begin position="132"/>
        <end position="151"/>
    </location>
</feature>
<accession>A0A918MS00</accession>
<reference evidence="3" key="2">
    <citation type="submission" date="2020-09" db="EMBL/GenBank/DDBJ databases">
        <authorList>
            <person name="Sun Q."/>
            <person name="Kim S."/>
        </authorList>
    </citation>
    <scope>NUCLEOTIDE SEQUENCE</scope>
    <source>
        <strain evidence="3">KCTC 12113</strain>
    </source>
</reference>
<keyword evidence="1" id="KW-0812">Transmembrane</keyword>
<comment type="caution">
    <text evidence="3">The sequence shown here is derived from an EMBL/GenBank/DDBJ whole genome shotgun (WGS) entry which is preliminary data.</text>
</comment>
<evidence type="ECO:0000256" key="1">
    <source>
        <dbReference type="SAM" id="Phobius"/>
    </source>
</evidence>
<gene>
    <name evidence="3" type="ORF">GCM10007383_36870</name>
</gene>
<evidence type="ECO:0000313" key="4">
    <source>
        <dbReference type="Proteomes" id="UP000634668"/>
    </source>
</evidence>
<feature type="domain" description="DUF3592" evidence="2">
    <location>
        <begin position="31"/>
        <end position="120"/>
    </location>
</feature>
<dbReference type="AlphaFoldDB" id="A0A918MS00"/>
<dbReference type="EMBL" id="BMWP01000041">
    <property type="protein sequence ID" value="GGW49627.1"/>
    <property type="molecule type" value="Genomic_DNA"/>
</dbReference>
<proteinExistence type="predicted"/>
<keyword evidence="1" id="KW-1133">Transmembrane helix</keyword>
<dbReference type="Pfam" id="PF12158">
    <property type="entry name" value="DUF3592"/>
    <property type="match status" value="1"/>
</dbReference>
<reference evidence="3" key="1">
    <citation type="journal article" date="2014" name="Int. J. Syst. Evol. Microbiol.">
        <title>Complete genome sequence of Corynebacterium casei LMG S-19264T (=DSM 44701T), isolated from a smear-ripened cheese.</title>
        <authorList>
            <consortium name="US DOE Joint Genome Institute (JGI-PGF)"/>
            <person name="Walter F."/>
            <person name="Albersmeier A."/>
            <person name="Kalinowski J."/>
            <person name="Ruckert C."/>
        </authorList>
    </citation>
    <scope>NUCLEOTIDE SEQUENCE</scope>
    <source>
        <strain evidence="3">KCTC 12113</strain>
    </source>
</reference>
<evidence type="ECO:0000259" key="2">
    <source>
        <dbReference type="Pfam" id="PF12158"/>
    </source>
</evidence>
<protein>
    <recommendedName>
        <fullName evidence="2">DUF3592 domain-containing protein</fullName>
    </recommendedName>
</protein>
<dbReference type="Proteomes" id="UP000634668">
    <property type="component" value="Unassembled WGS sequence"/>
</dbReference>
<keyword evidence="4" id="KW-1185">Reference proteome</keyword>
<evidence type="ECO:0000313" key="3">
    <source>
        <dbReference type="EMBL" id="GGW49627.1"/>
    </source>
</evidence>